<dbReference type="SUPFAM" id="SSF51182">
    <property type="entry name" value="RmlC-like cupins"/>
    <property type="match status" value="1"/>
</dbReference>
<keyword evidence="2 6" id="KW-0479">Metal-binding</keyword>
<dbReference type="GO" id="GO:0008198">
    <property type="term" value="F:ferrous iron binding"/>
    <property type="evidence" value="ECO:0007669"/>
    <property type="project" value="TreeGrafter"/>
</dbReference>
<evidence type="ECO:0000256" key="5">
    <source>
        <dbReference type="ARBA" id="ARBA00023004"/>
    </source>
</evidence>
<name>A0A370X605_9GAMM</name>
<evidence type="ECO:0000256" key="3">
    <source>
        <dbReference type="ARBA" id="ARBA00022964"/>
    </source>
</evidence>
<evidence type="ECO:0000256" key="6">
    <source>
        <dbReference type="PIRSR" id="PIRSR610300-51"/>
    </source>
</evidence>
<gene>
    <name evidence="7" type="ORF">DWU98_04650</name>
</gene>
<dbReference type="Proteomes" id="UP000254258">
    <property type="component" value="Unassembled WGS sequence"/>
</dbReference>
<dbReference type="InterPro" id="IPR014710">
    <property type="entry name" value="RmlC-like_jellyroll"/>
</dbReference>
<dbReference type="Pfam" id="PF05995">
    <property type="entry name" value="CDO_I"/>
    <property type="match status" value="1"/>
</dbReference>
<dbReference type="GO" id="GO:0016702">
    <property type="term" value="F:oxidoreductase activity, acting on single donors with incorporation of molecular oxygen, incorporation of two atoms of oxygen"/>
    <property type="evidence" value="ECO:0007669"/>
    <property type="project" value="InterPro"/>
</dbReference>
<protein>
    <recommendedName>
        <fullName evidence="9">Cysteine dioxygenase</fullName>
    </recommendedName>
</protein>
<proteinExistence type="inferred from homology"/>
<dbReference type="AlphaFoldDB" id="A0A370X605"/>
<keyword evidence="5 6" id="KW-0408">Iron</keyword>
<dbReference type="InterPro" id="IPR011051">
    <property type="entry name" value="RmlC_Cupin_sf"/>
</dbReference>
<dbReference type="InterPro" id="IPR010300">
    <property type="entry name" value="CDO_1"/>
</dbReference>
<keyword evidence="4" id="KW-0560">Oxidoreductase</keyword>
<comment type="caution">
    <text evidence="7">The sequence shown here is derived from an EMBL/GenBank/DDBJ whole genome shotgun (WGS) entry which is preliminary data.</text>
</comment>
<organism evidence="7 8">
    <name type="scientific">Dyella monticola</name>
    <dbReference type="NCBI Taxonomy" id="1927958"/>
    <lineage>
        <taxon>Bacteria</taxon>
        <taxon>Pseudomonadati</taxon>
        <taxon>Pseudomonadota</taxon>
        <taxon>Gammaproteobacteria</taxon>
        <taxon>Lysobacterales</taxon>
        <taxon>Rhodanobacteraceae</taxon>
        <taxon>Dyella</taxon>
    </lineage>
</organism>
<dbReference type="PANTHER" id="PTHR12918:SF1">
    <property type="entry name" value="CYSTEINE DIOXYGENASE TYPE 1"/>
    <property type="match status" value="1"/>
</dbReference>
<evidence type="ECO:0000313" key="8">
    <source>
        <dbReference type="Proteomes" id="UP000254258"/>
    </source>
</evidence>
<reference evidence="7 8" key="1">
    <citation type="submission" date="2018-07" db="EMBL/GenBank/DDBJ databases">
        <title>Dyella monticola sp. nov. and Dyella psychrodurans sp. nov. isolated from monsoon evergreen broad-leaved forest soil of Dinghu Mountain, China.</title>
        <authorList>
            <person name="Gao Z."/>
            <person name="Qiu L."/>
        </authorList>
    </citation>
    <scope>NUCLEOTIDE SEQUENCE [LARGE SCALE GENOMIC DNA]</scope>
    <source>
        <strain evidence="7 8">4G-K06</strain>
    </source>
</reference>
<dbReference type="PANTHER" id="PTHR12918">
    <property type="entry name" value="CYSTEINE DIOXYGENASE"/>
    <property type="match status" value="1"/>
</dbReference>
<evidence type="ECO:0008006" key="9">
    <source>
        <dbReference type="Google" id="ProtNLM"/>
    </source>
</evidence>
<accession>A0A370X605</accession>
<keyword evidence="3" id="KW-0223">Dioxygenase</keyword>
<comment type="similarity">
    <text evidence="1">Belongs to the cysteine dioxygenase family.</text>
</comment>
<evidence type="ECO:0000256" key="1">
    <source>
        <dbReference type="ARBA" id="ARBA00006622"/>
    </source>
</evidence>
<keyword evidence="8" id="KW-1185">Reference proteome</keyword>
<feature type="binding site" evidence="6">
    <location>
        <position position="92"/>
    </location>
    <ligand>
        <name>Fe cation</name>
        <dbReference type="ChEBI" id="CHEBI:24875"/>
        <note>catalytic</note>
    </ligand>
</feature>
<dbReference type="EMBL" id="QRBE01000002">
    <property type="protein sequence ID" value="RDS83625.1"/>
    <property type="molecule type" value="Genomic_DNA"/>
</dbReference>
<evidence type="ECO:0000256" key="2">
    <source>
        <dbReference type="ARBA" id="ARBA00022723"/>
    </source>
</evidence>
<feature type="binding site" evidence="6">
    <location>
        <position position="94"/>
    </location>
    <ligand>
        <name>Fe cation</name>
        <dbReference type="ChEBI" id="CHEBI:24875"/>
        <note>catalytic</note>
    </ligand>
</feature>
<sequence length="195" mass="21820">MYDALTPSIRAWSKRILQTIDACVRDHKQVDVDNVVSALSSVATWPGCPQSGMLFSAPITPAYRRIPLGVGTARNYEALLILWPPGHATPLHDHDGLWGMEFVLDGVLEVESFQLCPQPPVHLEHDHSLVVGVGDHIAFSQADYAHRCRNLSKTRQALSLHVYGGELNCYRSFTHDDGQWFSEFHRTTRDEATST</sequence>
<feature type="binding site" evidence="6">
    <location>
        <position position="146"/>
    </location>
    <ligand>
        <name>Fe cation</name>
        <dbReference type="ChEBI" id="CHEBI:24875"/>
        <note>catalytic</note>
    </ligand>
</feature>
<evidence type="ECO:0000256" key="4">
    <source>
        <dbReference type="ARBA" id="ARBA00023002"/>
    </source>
</evidence>
<dbReference type="Gene3D" id="2.60.120.10">
    <property type="entry name" value="Jelly Rolls"/>
    <property type="match status" value="1"/>
</dbReference>
<dbReference type="CDD" id="cd10548">
    <property type="entry name" value="cupin_CDO"/>
    <property type="match status" value="1"/>
</dbReference>
<evidence type="ECO:0000313" key="7">
    <source>
        <dbReference type="EMBL" id="RDS83625.1"/>
    </source>
</evidence>